<dbReference type="RefSeq" id="WP_084057033.1">
    <property type="nucleotide sequence ID" value="NZ_FWXF01000005.1"/>
</dbReference>
<dbReference type="InterPro" id="IPR001110">
    <property type="entry name" value="UPF0012_CS"/>
</dbReference>
<dbReference type="SUPFAM" id="SSF56317">
    <property type="entry name" value="Carbon-nitrogen hydrolase"/>
    <property type="match status" value="1"/>
</dbReference>
<protein>
    <submittedName>
        <fullName evidence="3">Predicted amidohydrolase</fullName>
    </submittedName>
</protein>
<gene>
    <name evidence="3" type="ORF">SAMN02746041_01268</name>
</gene>
<dbReference type="PROSITE" id="PS01227">
    <property type="entry name" value="UPF0012"/>
    <property type="match status" value="1"/>
</dbReference>
<dbReference type="CDD" id="cd07581">
    <property type="entry name" value="nitrilase_3"/>
    <property type="match status" value="1"/>
</dbReference>
<dbReference type="InterPro" id="IPR003010">
    <property type="entry name" value="C-N_Hydrolase"/>
</dbReference>
<dbReference type="InterPro" id="IPR036526">
    <property type="entry name" value="C-N_Hydrolase_sf"/>
</dbReference>
<dbReference type="Gene3D" id="3.60.110.10">
    <property type="entry name" value="Carbon-nitrogen hydrolase"/>
    <property type="match status" value="1"/>
</dbReference>
<evidence type="ECO:0000313" key="4">
    <source>
        <dbReference type="Proteomes" id="UP000192783"/>
    </source>
</evidence>
<dbReference type="GO" id="GO:0016787">
    <property type="term" value="F:hydrolase activity"/>
    <property type="evidence" value="ECO:0007669"/>
    <property type="project" value="UniProtKB-KW"/>
</dbReference>
<evidence type="ECO:0000256" key="1">
    <source>
        <dbReference type="ARBA" id="ARBA00010613"/>
    </source>
</evidence>
<feature type="domain" description="CN hydrolase" evidence="2">
    <location>
        <begin position="5"/>
        <end position="242"/>
    </location>
</feature>
<evidence type="ECO:0000313" key="3">
    <source>
        <dbReference type="EMBL" id="SMC21718.1"/>
    </source>
</evidence>
<dbReference type="PANTHER" id="PTHR23088:SF27">
    <property type="entry name" value="DEAMINATED GLUTATHIONE AMIDASE"/>
    <property type="match status" value="1"/>
</dbReference>
<keyword evidence="4" id="KW-1185">Reference proteome</keyword>
<dbReference type="EMBL" id="FWXF01000005">
    <property type="protein sequence ID" value="SMC21718.1"/>
    <property type="molecule type" value="Genomic_DNA"/>
</dbReference>
<organism evidence="3 4">
    <name type="scientific">Desulfacinum hydrothermale DSM 13146</name>
    <dbReference type="NCBI Taxonomy" id="1121390"/>
    <lineage>
        <taxon>Bacteria</taxon>
        <taxon>Pseudomonadati</taxon>
        <taxon>Thermodesulfobacteriota</taxon>
        <taxon>Syntrophobacteria</taxon>
        <taxon>Syntrophobacterales</taxon>
        <taxon>Syntrophobacteraceae</taxon>
        <taxon>Desulfacinum</taxon>
    </lineage>
</organism>
<dbReference type="Proteomes" id="UP000192783">
    <property type="component" value="Unassembled WGS sequence"/>
</dbReference>
<dbReference type="PROSITE" id="PS50263">
    <property type="entry name" value="CN_HYDROLASE"/>
    <property type="match status" value="1"/>
</dbReference>
<accession>A0A1W1XDJ2</accession>
<sequence>MGDLLTVALAQVQGRPDPAENLETARNRVEEAARRGASLVVFPEMFMALPGKDRSPALLARESDSFLDGMAGLARRVGLTVVFGLWEPSDDPERAYNTAAVVGPDGTLRGRYRKVHLFDALNVQESETMTPGNAPPEIFLHRGVPIGLAICYDLRFPELFRHLAFRGAELMIVPSAWYQGILKEDHWLTLLRARAIENTVYTAGCNLTGGAFCGRSAVFDPFGVPIASAGEGEELLVGQISRRRVAQVRRRLPTLAHGRRDLFRDE</sequence>
<reference evidence="3 4" key="1">
    <citation type="submission" date="2017-04" db="EMBL/GenBank/DDBJ databases">
        <authorList>
            <person name="Afonso C.L."/>
            <person name="Miller P.J."/>
            <person name="Scott M.A."/>
            <person name="Spackman E."/>
            <person name="Goraichik I."/>
            <person name="Dimitrov K.M."/>
            <person name="Suarez D.L."/>
            <person name="Swayne D.E."/>
        </authorList>
    </citation>
    <scope>NUCLEOTIDE SEQUENCE [LARGE SCALE GENOMIC DNA]</scope>
    <source>
        <strain evidence="3 4">DSM 13146</strain>
    </source>
</reference>
<proteinExistence type="inferred from homology"/>
<comment type="similarity">
    <text evidence="1">Belongs to the carbon-nitrogen hydrolase superfamily. NIT1/NIT2 family.</text>
</comment>
<dbReference type="Pfam" id="PF00795">
    <property type="entry name" value="CN_hydrolase"/>
    <property type="match status" value="1"/>
</dbReference>
<evidence type="ECO:0000259" key="2">
    <source>
        <dbReference type="PROSITE" id="PS50263"/>
    </source>
</evidence>
<dbReference type="STRING" id="1121390.SAMN02746041_01268"/>
<dbReference type="PANTHER" id="PTHR23088">
    <property type="entry name" value="NITRILASE-RELATED"/>
    <property type="match status" value="1"/>
</dbReference>
<dbReference type="OrthoDB" id="9811121at2"/>
<name>A0A1W1XDJ2_9BACT</name>
<keyword evidence="3" id="KW-0378">Hydrolase</keyword>
<dbReference type="AlphaFoldDB" id="A0A1W1XDJ2"/>